<dbReference type="GO" id="GO:0008616">
    <property type="term" value="P:tRNA queuosine(34) biosynthetic process"/>
    <property type="evidence" value="ECO:0007669"/>
    <property type="project" value="UniProtKB-KW"/>
</dbReference>
<dbReference type="InterPro" id="IPR036100">
    <property type="entry name" value="QueA_sf"/>
</dbReference>
<dbReference type="GO" id="GO:0051075">
    <property type="term" value="F:S-adenosylmethionine:tRNA ribosyltransferase-isomerase activity"/>
    <property type="evidence" value="ECO:0007669"/>
    <property type="project" value="TreeGrafter"/>
</dbReference>
<keyword evidence="1" id="KW-0963">Cytoplasm</keyword>
<name>A0A6J4HZQ8_9ACTN</name>
<dbReference type="Gene3D" id="2.40.10.240">
    <property type="entry name" value="QueA-like"/>
    <property type="match status" value="1"/>
</dbReference>
<dbReference type="PANTHER" id="PTHR30307:SF0">
    <property type="entry name" value="S-ADENOSYLMETHIONINE:TRNA RIBOSYLTRANSFERASE-ISOMERASE"/>
    <property type="match status" value="1"/>
</dbReference>
<protein>
    <submittedName>
        <fullName evidence="5">S-adenosylmethionine:tRNA ribosyltransferase-isomerase-like protein</fullName>
    </submittedName>
</protein>
<keyword evidence="3" id="KW-0949">S-adenosyl-L-methionine</keyword>
<dbReference type="SUPFAM" id="SSF111337">
    <property type="entry name" value="QueA-like"/>
    <property type="match status" value="1"/>
</dbReference>
<dbReference type="InterPro" id="IPR003699">
    <property type="entry name" value="QueA"/>
</dbReference>
<dbReference type="Gene3D" id="3.40.1780.10">
    <property type="entry name" value="QueA-like"/>
    <property type="match status" value="2"/>
</dbReference>
<evidence type="ECO:0000256" key="1">
    <source>
        <dbReference type="ARBA" id="ARBA00022490"/>
    </source>
</evidence>
<organism evidence="5">
    <name type="scientific">uncultured Acidimicrobiales bacterium</name>
    <dbReference type="NCBI Taxonomy" id="310071"/>
    <lineage>
        <taxon>Bacteria</taxon>
        <taxon>Bacillati</taxon>
        <taxon>Actinomycetota</taxon>
        <taxon>Acidimicrobiia</taxon>
        <taxon>Acidimicrobiales</taxon>
        <taxon>environmental samples</taxon>
    </lineage>
</organism>
<gene>
    <name evidence="5" type="ORF">AVDCRST_MAG10-1525</name>
</gene>
<dbReference type="AlphaFoldDB" id="A0A6J4HZQ8"/>
<dbReference type="Pfam" id="PF02547">
    <property type="entry name" value="Queuosine_synth"/>
    <property type="match status" value="1"/>
</dbReference>
<dbReference type="PANTHER" id="PTHR30307">
    <property type="entry name" value="S-ADENOSYLMETHIONINE:TRNA RIBOSYLTRANSFERASE-ISOMERASE"/>
    <property type="match status" value="1"/>
</dbReference>
<dbReference type="InterPro" id="IPR042118">
    <property type="entry name" value="QueA_dom1"/>
</dbReference>
<dbReference type="EMBL" id="CADCTB010000094">
    <property type="protein sequence ID" value="CAA9235832.1"/>
    <property type="molecule type" value="Genomic_DNA"/>
</dbReference>
<keyword evidence="5" id="KW-0413">Isomerase</keyword>
<evidence type="ECO:0000256" key="3">
    <source>
        <dbReference type="ARBA" id="ARBA00022691"/>
    </source>
</evidence>
<dbReference type="InterPro" id="IPR042119">
    <property type="entry name" value="QueA_dom2"/>
</dbReference>
<sequence>MTATLTDRPPIVFDLPRELEAHEPPEARGLARDDVRLLVSRPDVAPVHAGFRELPDILEPGDLLVINTSATLPASLDAIRPDGSVVELHLSTPLPAGLWVVELRRPAEPGTLPFRNDVGGETLTLPGGARVELLARYPRSMRLWVAVLHLPDELEAYLAVHGRPIRYGHVDRDWPLSAYQTVYANEPGSAEMPSAGRAFTPELITALVARGVGVSPIVLHAGVGSLETGELPAPEPFRVPATTAQRVNATRADGGRVIAVGTTVVRALETVADAGGVAHPGEGWTEVIITAERGIRVVDGLLTGWHEPAASHLLMLEAVAGRQMLDDAYQAALAGGYLWHEFGDLHLLLP</sequence>
<evidence type="ECO:0000256" key="2">
    <source>
        <dbReference type="ARBA" id="ARBA00022679"/>
    </source>
</evidence>
<evidence type="ECO:0000313" key="5">
    <source>
        <dbReference type="EMBL" id="CAA9235832.1"/>
    </source>
</evidence>
<reference evidence="5" key="1">
    <citation type="submission" date="2020-02" db="EMBL/GenBank/DDBJ databases">
        <authorList>
            <person name="Meier V. D."/>
        </authorList>
    </citation>
    <scope>NUCLEOTIDE SEQUENCE</scope>
    <source>
        <strain evidence="5">AVDCRST_MAG10</strain>
    </source>
</reference>
<evidence type="ECO:0000256" key="4">
    <source>
        <dbReference type="ARBA" id="ARBA00022785"/>
    </source>
</evidence>
<keyword evidence="2 5" id="KW-0808">Transferase</keyword>
<proteinExistence type="predicted"/>
<accession>A0A6J4HZQ8</accession>
<keyword evidence="4" id="KW-0671">Queuosine biosynthesis</keyword>